<dbReference type="AlphaFoldDB" id="A0A5D3BK98"/>
<evidence type="ECO:0000313" key="5">
    <source>
        <dbReference type="Proteomes" id="UP000321393"/>
    </source>
</evidence>
<proteinExistence type="predicted"/>
<evidence type="ECO:0000259" key="2">
    <source>
        <dbReference type="PROSITE" id="PS50158"/>
    </source>
</evidence>
<dbReference type="InterPro" id="IPR036875">
    <property type="entry name" value="Znf_CCHC_sf"/>
</dbReference>
<dbReference type="PANTHER" id="PTHR34222">
    <property type="entry name" value="GAG_PRE-INTEGRS DOMAIN-CONTAINING PROTEIN"/>
    <property type="match status" value="1"/>
</dbReference>
<dbReference type="Proteomes" id="UP000321393">
    <property type="component" value="Unassembled WGS sequence"/>
</dbReference>
<dbReference type="GO" id="GO:0003676">
    <property type="term" value="F:nucleic acid binding"/>
    <property type="evidence" value="ECO:0007669"/>
    <property type="project" value="InterPro"/>
</dbReference>
<name>A0A5D3BK98_CUCMM</name>
<organism evidence="4 6">
    <name type="scientific">Cucumis melo var. makuwa</name>
    <name type="common">Oriental melon</name>
    <dbReference type="NCBI Taxonomy" id="1194695"/>
    <lineage>
        <taxon>Eukaryota</taxon>
        <taxon>Viridiplantae</taxon>
        <taxon>Streptophyta</taxon>
        <taxon>Embryophyta</taxon>
        <taxon>Tracheophyta</taxon>
        <taxon>Spermatophyta</taxon>
        <taxon>Magnoliopsida</taxon>
        <taxon>eudicotyledons</taxon>
        <taxon>Gunneridae</taxon>
        <taxon>Pentapetalae</taxon>
        <taxon>rosids</taxon>
        <taxon>fabids</taxon>
        <taxon>Cucurbitales</taxon>
        <taxon>Cucurbitaceae</taxon>
        <taxon>Benincaseae</taxon>
        <taxon>Cucumis</taxon>
    </lineage>
</organism>
<feature type="domain" description="CCHC-type" evidence="2">
    <location>
        <begin position="155"/>
        <end position="170"/>
    </location>
</feature>
<reference evidence="5 6" key="1">
    <citation type="submission" date="2019-08" db="EMBL/GenBank/DDBJ databases">
        <title>Draft genome sequences of two oriental melons (Cucumis melo L. var makuwa).</title>
        <authorList>
            <person name="Kwon S.-Y."/>
        </authorList>
    </citation>
    <scope>NUCLEOTIDE SEQUENCE [LARGE SCALE GENOMIC DNA]</scope>
    <source>
        <strain evidence="6">cv. Chang Bougi</strain>
        <strain evidence="5">cv. SW 3</strain>
        <tissue evidence="4">Leaf</tissue>
    </source>
</reference>
<protein>
    <submittedName>
        <fullName evidence="3 4">Polyprotein</fullName>
    </submittedName>
</protein>
<dbReference type="OrthoDB" id="1682119at2759"/>
<accession>A0A5D3BK98</accession>
<keyword evidence="1" id="KW-0862">Zinc</keyword>
<keyword evidence="1" id="KW-0863">Zinc-finger</keyword>
<dbReference type="Pfam" id="PF00098">
    <property type="entry name" value="zf-CCHC"/>
    <property type="match status" value="1"/>
</dbReference>
<dbReference type="PROSITE" id="PS50158">
    <property type="entry name" value="ZF_CCHC"/>
    <property type="match status" value="1"/>
</dbReference>
<evidence type="ECO:0000313" key="3">
    <source>
        <dbReference type="EMBL" id="KAA0032311.1"/>
    </source>
</evidence>
<dbReference type="EMBL" id="SSTD01017699">
    <property type="protein sequence ID" value="TYJ99434.1"/>
    <property type="molecule type" value="Genomic_DNA"/>
</dbReference>
<dbReference type="Gene3D" id="4.10.60.10">
    <property type="entry name" value="Zinc finger, CCHC-type"/>
    <property type="match status" value="1"/>
</dbReference>
<evidence type="ECO:0000313" key="4">
    <source>
        <dbReference type="EMBL" id="TYJ99434.1"/>
    </source>
</evidence>
<sequence length="189" mass="21592">MVDAPEDAKKKKDWLRDDARLYLQIENSIENEIIGLVDHCESIKELLEFLDFLYSSKELVHRMFEMVVMIFLNGLLPEFGMANAQILSDSKIPSLDDAFTRVFRIESSPNGVSIPQSNSALISKNNNPQAPRAMDGNVQRKSYDHRKPYSTEIVCNHCRKPGHIKRDCQKLFVCLFFVDAFLANSSSSF</sequence>
<evidence type="ECO:0000256" key="1">
    <source>
        <dbReference type="PROSITE-ProRule" id="PRU00047"/>
    </source>
</evidence>
<dbReference type="SUPFAM" id="SSF57756">
    <property type="entry name" value="Retrovirus zinc finger-like domains"/>
    <property type="match status" value="1"/>
</dbReference>
<dbReference type="GO" id="GO:0008270">
    <property type="term" value="F:zinc ion binding"/>
    <property type="evidence" value="ECO:0007669"/>
    <property type="project" value="UniProtKB-KW"/>
</dbReference>
<dbReference type="PANTHER" id="PTHR34222:SF95">
    <property type="entry name" value="RRNA 2'-O-METHYLTRANSFERASE FIBRILLARIN-LIKE ISOFORM X1"/>
    <property type="match status" value="1"/>
</dbReference>
<gene>
    <name evidence="4" type="ORF">E5676_scaffold316G00240</name>
    <name evidence="3" type="ORF">E6C27_scaffold219G001650</name>
</gene>
<dbReference type="Proteomes" id="UP000321947">
    <property type="component" value="Unassembled WGS sequence"/>
</dbReference>
<comment type="caution">
    <text evidence="4">The sequence shown here is derived from an EMBL/GenBank/DDBJ whole genome shotgun (WGS) entry which is preliminary data.</text>
</comment>
<dbReference type="EMBL" id="SSTE01021801">
    <property type="protein sequence ID" value="KAA0032311.1"/>
    <property type="molecule type" value="Genomic_DNA"/>
</dbReference>
<keyword evidence="1" id="KW-0479">Metal-binding</keyword>
<evidence type="ECO:0000313" key="6">
    <source>
        <dbReference type="Proteomes" id="UP000321947"/>
    </source>
</evidence>
<dbReference type="InterPro" id="IPR001878">
    <property type="entry name" value="Znf_CCHC"/>
</dbReference>